<evidence type="ECO:0000313" key="2">
    <source>
        <dbReference type="EMBL" id="EQL03924.1"/>
    </source>
</evidence>
<name>T5AMV0_OPHSC</name>
<reference evidence="2 3" key="1">
    <citation type="journal article" date="2013" name="Chin. Sci. Bull.">
        <title>Genome survey uncovers the secrets of sex and lifestyle in caterpillar fungus.</title>
        <authorList>
            <person name="Hu X."/>
            <person name="Zhang Y."/>
            <person name="Xiao G."/>
            <person name="Zheng P."/>
            <person name="Xia Y."/>
            <person name="Zhang X."/>
            <person name="St Leger R.J."/>
            <person name="Liu X."/>
            <person name="Wang C."/>
        </authorList>
    </citation>
    <scope>NUCLEOTIDE SEQUENCE [LARGE SCALE GENOMIC DNA]</scope>
    <source>
        <strain evidence="3">Co18 / CGMCC 3.14243</strain>
        <tissue evidence="2">Fruit-body</tissue>
    </source>
</reference>
<dbReference type="AlphaFoldDB" id="T5AMV0"/>
<dbReference type="Proteomes" id="UP000019374">
    <property type="component" value="Unassembled WGS sequence"/>
</dbReference>
<dbReference type="EMBL" id="KE652187">
    <property type="protein sequence ID" value="EQL03924.1"/>
    <property type="molecule type" value="Genomic_DNA"/>
</dbReference>
<organism evidence="2 3">
    <name type="scientific">Ophiocordyceps sinensis (strain Co18 / CGMCC 3.14243)</name>
    <name type="common">Yarsagumba caterpillar fungus</name>
    <name type="synonym">Hirsutella sinensis</name>
    <dbReference type="NCBI Taxonomy" id="911162"/>
    <lineage>
        <taxon>Eukaryota</taxon>
        <taxon>Fungi</taxon>
        <taxon>Dikarya</taxon>
        <taxon>Ascomycota</taxon>
        <taxon>Pezizomycotina</taxon>
        <taxon>Sordariomycetes</taxon>
        <taxon>Hypocreomycetidae</taxon>
        <taxon>Hypocreales</taxon>
        <taxon>Ophiocordycipitaceae</taxon>
        <taxon>Ophiocordyceps</taxon>
    </lineage>
</organism>
<proteinExistence type="predicted"/>
<dbReference type="HOGENOM" id="CLU_076635_1_0_1"/>
<sequence>MTMTDAELDRDWQPNGRRPQSTIARSFSQELGDIFRIEDSLTDLDNKVDQRFISQEAPAHGAANNQPPACVPLLTCTLDQFRRQNVGKNNQELADIEARIREMEDRLRRSQQSRPALPTGASTFSSQKRADATQSPKDNTKPWSRPGTARPSQPAPSSGRMPPTPGASEGEYHVVTQADLDPGSG</sequence>
<dbReference type="eggNOG" id="ENOG502SCEJ">
    <property type="taxonomic scope" value="Eukaryota"/>
</dbReference>
<feature type="region of interest" description="Disordered" evidence="1">
    <location>
        <begin position="1"/>
        <end position="24"/>
    </location>
</feature>
<feature type="region of interest" description="Disordered" evidence="1">
    <location>
        <begin position="105"/>
        <end position="185"/>
    </location>
</feature>
<evidence type="ECO:0000313" key="3">
    <source>
        <dbReference type="Proteomes" id="UP000019374"/>
    </source>
</evidence>
<accession>T5AMV0</accession>
<feature type="compositionally biased region" description="Polar residues" evidence="1">
    <location>
        <begin position="110"/>
        <end position="137"/>
    </location>
</feature>
<gene>
    <name evidence="2" type="ORF">OCS_00367</name>
</gene>
<evidence type="ECO:0000256" key="1">
    <source>
        <dbReference type="SAM" id="MobiDB-lite"/>
    </source>
</evidence>
<dbReference type="OrthoDB" id="5408734at2759"/>
<protein>
    <submittedName>
        <fullName evidence="2">Uncharacterized protein</fullName>
    </submittedName>
</protein>